<dbReference type="Gene3D" id="3.30.9.10">
    <property type="entry name" value="D-Amino Acid Oxidase, subunit A, domain 2"/>
    <property type="match status" value="1"/>
</dbReference>
<keyword evidence="3" id="KW-0274">FAD</keyword>
<evidence type="ECO:0000256" key="2">
    <source>
        <dbReference type="ARBA" id="ARBA00022630"/>
    </source>
</evidence>
<reference evidence="7 8" key="1">
    <citation type="journal article" date="2014" name="BMC Genomics">
        <title>Comparison of environmental and isolate Sulfobacillus genomes reveals diverse carbon, sulfur, nitrogen, and hydrogen metabolisms.</title>
        <authorList>
            <person name="Justice N.B."/>
            <person name="Norman A."/>
            <person name="Brown C.T."/>
            <person name="Singh A."/>
            <person name="Thomas B.C."/>
            <person name="Banfield J.F."/>
        </authorList>
    </citation>
    <scope>NUCLEOTIDE SEQUENCE [LARGE SCALE GENOMIC DNA]</scope>
    <source>
        <strain evidence="7">AMDSBA1</strain>
    </source>
</reference>
<feature type="transmembrane region" description="Helical" evidence="5">
    <location>
        <begin position="6"/>
        <end position="26"/>
    </location>
</feature>
<keyword evidence="5" id="KW-0472">Membrane</keyword>
<dbReference type="GO" id="GO:0050660">
    <property type="term" value="F:flavin adenine dinucleotide binding"/>
    <property type="evidence" value="ECO:0007669"/>
    <property type="project" value="InterPro"/>
</dbReference>
<evidence type="ECO:0000256" key="5">
    <source>
        <dbReference type="SAM" id="Phobius"/>
    </source>
</evidence>
<proteinExistence type="predicted"/>
<gene>
    <name evidence="7" type="ORF">C7B43_00030</name>
</gene>
<keyword evidence="5" id="KW-0812">Transmembrane</keyword>
<evidence type="ECO:0000259" key="6">
    <source>
        <dbReference type="Pfam" id="PF01266"/>
    </source>
</evidence>
<dbReference type="PANTHER" id="PTHR10961:SF7">
    <property type="entry name" value="FAD DEPENDENT OXIDOREDUCTASE DOMAIN-CONTAINING PROTEIN"/>
    <property type="match status" value="1"/>
</dbReference>
<sequence>MKESPAHYDLAVVGSGIVGLFAMYWARSQGAKVIIFDRYHPPHRLGSSHGLSRAIERTFNEVDERYKPWVRQTWELWETINLAFPAVGPLQRTGALIMIPEGDPRASTFQSWAQELRTPVTLLGTGGLRSHFPYFSIPRHTVGLWEKDAALIRVEPLIEAMVAWGESHGVAQHYGEEVQELAPEESGVIVMTPQGRYQASRVIVTPGPWLPQFNLSLPIRKKRQLMIWVPRHSLNIPTAVSVDLGEHPRLAFYPESEVTVKIVADVSLEDSSAEVAPASGVNVEDIVKVNDAVRQFWRGIDQAPLVRHEPCTATYTPDLHFYVGIWPKDPHIIVGGGFSGRGFKYAPLAGRWLVDLAFRGESADSPSLFRLDRYS</sequence>
<evidence type="ECO:0000256" key="1">
    <source>
        <dbReference type="ARBA" id="ARBA00001974"/>
    </source>
</evidence>
<keyword evidence="2" id="KW-0285">Flavoprotein</keyword>
<feature type="domain" description="FAD dependent oxidoreductase" evidence="6">
    <location>
        <begin position="9"/>
        <end position="356"/>
    </location>
</feature>
<dbReference type="GO" id="GO:0008115">
    <property type="term" value="F:sarcosine oxidase activity"/>
    <property type="evidence" value="ECO:0007669"/>
    <property type="project" value="TreeGrafter"/>
</dbReference>
<dbReference type="InterPro" id="IPR006076">
    <property type="entry name" value="FAD-dep_OxRdtase"/>
</dbReference>
<dbReference type="Proteomes" id="UP000242699">
    <property type="component" value="Unassembled WGS sequence"/>
</dbReference>
<dbReference type="SUPFAM" id="SSF51905">
    <property type="entry name" value="FAD/NAD(P)-binding domain"/>
    <property type="match status" value="1"/>
</dbReference>
<keyword evidence="5" id="KW-1133">Transmembrane helix</keyword>
<evidence type="ECO:0000313" key="7">
    <source>
        <dbReference type="EMBL" id="PSR31651.1"/>
    </source>
</evidence>
<dbReference type="Gene3D" id="3.50.50.60">
    <property type="entry name" value="FAD/NAD(P)-binding domain"/>
    <property type="match status" value="1"/>
</dbReference>
<organism evidence="7 8">
    <name type="scientific">Sulfobacillus benefaciens</name>
    <dbReference type="NCBI Taxonomy" id="453960"/>
    <lineage>
        <taxon>Bacteria</taxon>
        <taxon>Bacillati</taxon>
        <taxon>Bacillota</taxon>
        <taxon>Clostridia</taxon>
        <taxon>Eubacteriales</taxon>
        <taxon>Clostridiales Family XVII. Incertae Sedis</taxon>
        <taxon>Sulfobacillus</taxon>
    </lineage>
</organism>
<keyword evidence="4" id="KW-0560">Oxidoreductase</keyword>
<evidence type="ECO:0000313" key="8">
    <source>
        <dbReference type="Proteomes" id="UP000242699"/>
    </source>
</evidence>
<dbReference type="AlphaFoldDB" id="A0A2T2XAW2"/>
<dbReference type="PANTHER" id="PTHR10961">
    <property type="entry name" value="PEROXISOMAL SARCOSINE OXIDASE"/>
    <property type="match status" value="1"/>
</dbReference>
<name>A0A2T2XAW2_9FIRM</name>
<dbReference type="InterPro" id="IPR036188">
    <property type="entry name" value="FAD/NAD-bd_sf"/>
</dbReference>
<comment type="caution">
    <text evidence="7">The sequence shown here is derived from an EMBL/GenBank/DDBJ whole genome shotgun (WGS) entry which is preliminary data.</text>
</comment>
<evidence type="ECO:0000256" key="4">
    <source>
        <dbReference type="ARBA" id="ARBA00023002"/>
    </source>
</evidence>
<evidence type="ECO:0000256" key="3">
    <source>
        <dbReference type="ARBA" id="ARBA00022827"/>
    </source>
</evidence>
<comment type="cofactor">
    <cofactor evidence="1">
        <name>FAD</name>
        <dbReference type="ChEBI" id="CHEBI:57692"/>
    </cofactor>
</comment>
<protein>
    <recommendedName>
        <fullName evidence="6">FAD dependent oxidoreductase domain-containing protein</fullName>
    </recommendedName>
</protein>
<dbReference type="EMBL" id="PXYT01000001">
    <property type="protein sequence ID" value="PSR31651.1"/>
    <property type="molecule type" value="Genomic_DNA"/>
</dbReference>
<accession>A0A2T2XAW2</accession>
<dbReference type="InterPro" id="IPR045170">
    <property type="entry name" value="MTOX"/>
</dbReference>
<dbReference type="Pfam" id="PF01266">
    <property type="entry name" value="DAO"/>
    <property type="match status" value="1"/>
</dbReference>